<keyword evidence="3" id="KW-1185">Reference proteome</keyword>
<sequence>MESMAREVGWDGYGSPTRPNAGTLRIVSSNPTRKITRILTFFWIGRNGASEGLETERP</sequence>
<comment type="caution">
    <text evidence="2">The sequence shown here is derived from an EMBL/GenBank/DDBJ whole genome shotgun (WGS) entry which is preliminary data.</text>
</comment>
<dbReference type="Proteomes" id="UP000316213">
    <property type="component" value="Unassembled WGS sequence"/>
</dbReference>
<organism evidence="2 3">
    <name type="scientific">Neorhodopirellula pilleata</name>
    <dbReference type="NCBI Taxonomy" id="2714738"/>
    <lineage>
        <taxon>Bacteria</taxon>
        <taxon>Pseudomonadati</taxon>
        <taxon>Planctomycetota</taxon>
        <taxon>Planctomycetia</taxon>
        <taxon>Pirellulales</taxon>
        <taxon>Pirellulaceae</taxon>
        <taxon>Neorhodopirellula</taxon>
    </lineage>
</organism>
<evidence type="ECO:0000313" key="3">
    <source>
        <dbReference type="Proteomes" id="UP000316213"/>
    </source>
</evidence>
<name>A0A5C6AX02_9BACT</name>
<protein>
    <submittedName>
        <fullName evidence="2">Uncharacterized protein</fullName>
    </submittedName>
</protein>
<evidence type="ECO:0000256" key="1">
    <source>
        <dbReference type="SAM" id="MobiDB-lite"/>
    </source>
</evidence>
<dbReference type="AlphaFoldDB" id="A0A5C6AX02"/>
<dbReference type="EMBL" id="SJPM01000001">
    <property type="protein sequence ID" value="TWU03596.1"/>
    <property type="molecule type" value="Genomic_DNA"/>
</dbReference>
<feature type="region of interest" description="Disordered" evidence="1">
    <location>
        <begin position="1"/>
        <end position="25"/>
    </location>
</feature>
<gene>
    <name evidence="2" type="ORF">Pla100_05240</name>
</gene>
<accession>A0A5C6AX02</accession>
<evidence type="ECO:0000313" key="2">
    <source>
        <dbReference type="EMBL" id="TWU03596.1"/>
    </source>
</evidence>
<proteinExistence type="predicted"/>
<reference evidence="2 3" key="1">
    <citation type="submission" date="2019-02" db="EMBL/GenBank/DDBJ databases">
        <title>Deep-cultivation of Planctomycetes and their phenomic and genomic characterization uncovers novel biology.</title>
        <authorList>
            <person name="Wiegand S."/>
            <person name="Jogler M."/>
            <person name="Boedeker C."/>
            <person name="Pinto D."/>
            <person name="Vollmers J."/>
            <person name="Rivas-Marin E."/>
            <person name="Kohn T."/>
            <person name="Peeters S.H."/>
            <person name="Heuer A."/>
            <person name="Rast P."/>
            <person name="Oberbeckmann S."/>
            <person name="Bunk B."/>
            <person name="Jeske O."/>
            <person name="Meyerdierks A."/>
            <person name="Storesund J.E."/>
            <person name="Kallscheuer N."/>
            <person name="Luecker S."/>
            <person name="Lage O.M."/>
            <person name="Pohl T."/>
            <person name="Merkel B.J."/>
            <person name="Hornburger P."/>
            <person name="Mueller R.-W."/>
            <person name="Bruemmer F."/>
            <person name="Labrenz M."/>
            <person name="Spormann A.M."/>
            <person name="Op Den Camp H."/>
            <person name="Overmann J."/>
            <person name="Amann R."/>
            <person name="Jetten M.S.M."/>
            <person name="Mascher T."/>
            <person name="Medema M.H."/>
            <person name="Devos D.P."/>
            <person name="Kaster A.-K."/>
            <person name="Ovreas L."/>
            <person name="Rohde M."/>
            <person name="Galperin M.Y."/>
            <person name="Jogler C."/>
        </authorList>
    </citation>
    <scope>NUCLEOTIDE SEQUENCE [LARGE SCALE GENOMIC DNA]</scope>
    <source>
        <strain evidence="2 3">Pla100</strain>
    </source>
</reference>